<evidence type="ECO:0000256" key="1">
    <source>
        <dbReference type="SAM" id="MobiDB-lite"/>
    </source>
</evidence>
<dbReference type="Proteomes" id="UP001626550">
    <property type="component" value="Unassembled WGS sequence"/>
</dbReference>
<dbReference type="EMBL" id="JBJKFK010000150">
    <property type="protein sequence ID" value="KAL3319286.1"/>
    <property type="molecule type" value="Genomic_DNA"/>
</dbReference>
<comment type="caution">
    <text evidence="2">The sequence shown here is derived from an EMBL/GenBank/DDBJ whole genome shotgun (WGS) entry which is preliminary data.</text>
</comment>
<organism evidence="2 3">
    <name type="scientific">Cichlidogyrus casuarinus</name>
    <dbReference type="NCBI Taxonomy" id="1844966"/>
    <lineage>
        <taxon>Eukaryota</taxon>
        <taxon>Metazoa</taxon>
        <taxon>Spiralia</taxon>
        <taxon>Lophotrochozoa</taxon>
        <taxon>Platyhelminthes</taxon>
        <taxon>Monogenea</taxon>
        <taxon>Monopisthocotylea</taxon>
        <taxon>Dactylogyridea</taxon>
        <taxon>Ancyrocephalidae</taxon>
        <taxon>Cichlidogyrus</taxon>
    </lineage>
</organism>
<name>A0ABD2QKL0_9PLAT</name>
<proteinExistence type="predicted"/>
<accession>A0ABD2QKL0</accession>
<feature type="region of interest" description="Disordered" evidence="1">
    <location>
        <begin position="172"/>
        <end position="195"/>
    </location>
</feature>
<feature type="region of interest" description="Disordered" evidence="1">
    <location>
        <begin position="1"/>
        <end position="29"/>
    </location>
</feature>
<keyword evidence="3" id="KW-1185">Reference proteome</keyword>
<sequence length="195" mass="22173">MPVAGRDCSDRPDGAESIYPHSGSHRSNTITPATLYNEAVMKPMVISHRHQRSLPSDRFLDEQYLAKLEQMENATAYYQPWPVYESQKVEVQEPVLGKELPNSISVTNISGYEQTNEGAGSHLQRSASFLQTMVLEDKQSEMNKEQVQLCNEENYYVGARIPRSHAYYQLEKPKGEENKPSNNGNNNFVFTNLDE</sequence>
<evidence type="ECO:0000313" key="3">
    <source>
        <dbReference type="Proteomes" id="UP001626550"/>
    </source>
</evidence>
<protein>
    <submittedName>
        <fullName evidence="2">Uncharacterized protein</fullName>
    </submittedName>
</protein>
<dbReference type="AlphaFoldDB" id="A0ABD2QKL0"/>
<evidence type="ECO:0000313" key="2">
    <source>
        <dbReference type="EMBL" id="KAL3319286.1"/>
    </source>
</evidence>
<reference evidence="2 3" key="1">
    <citation type="submission" date="2024-11" db="EMBL/GenBank/DDBJ databases">
        <title>Adaptive evolution of stress response genes in parasites aligns with host niche diversity.</title>
        <authorList>
            <person name="Hahn C."/>
            <person name="Resl P."/>
        </authorList>
    </citation>
    <scope>NUCLEOTIDE SEQUENCE [LARGE SCALE GENOMIC DNA]</scope>
    <source>
        <strain evidence="2">EGGRZ-B1_66</strain>
        <tissue evidence="2">Body</tissue>
    </source>
</reference>
<gene>
    <name evidence="2" type="ORF">Ciccas_002053</name>
</gene>